<keyword evidence="9 13" id="KW-0256">Endoplasmic reticulum</keyword>
<dbReference type="HOGENOM" id="CLU_024220_1_0_1"/>
<comment type="similarity">
    <text evidence="3 13">Belongs to the PIGM family.</text>
</comment>
<dbReference type="AlphaFoldDB" id="A0A0D0CQD7"/>
<evidence type="ECO:0000256" key="11">
    <source>
        <dbReference type="ARBA" id="ARBA00023136"/>
    </source>
</evidence>
<proteinExistence type="inferred from homology"/>
<keyword evidence="6 13" id="KW-0328">Glycosyltransferase</keyword>
<gene>
    <name evidence="14" type="ORF">GYMLUDRAFT_45795</name>
</gene>
<comment type="function">
    <text evidence="12 13">Mannosyltransferase involved in glycosylphosphatidylinositol-anchor biosynthesis. Transfers the first alpha-1,4-mannose to GlcN-acyl-PI during GPI precursor assembly. Required for cell wall integrity.</text>
</comment>
<evidence type="ECO:0000256" key="5">
    <source>
        <dbReference type="ARBA" id="ARBA00022502"/>
    </source>
</evidence>
<evidence type="ECO:0000256" key="8">
    <source>
        <dbReference type="ARBA" id="ARBA00022692"/>
    </source>
</evidence>
<name>A0A0D0CQD7_9AGAR</name>
<dbReference type="EMBL" id="KN834789">
    <property type="protein sequence ID" value="KIK57633.1"/>
    <property type="molecule type" value="Genomic_DNA"/>
</dbReference>
<evidence type="ECO:0000256" key="9">
    <source>
        <dbReference type="ARBA" id="ARBA00022824"/>
    </source>
</evidence>
<sequence>MFTTSTSIINAFSFRNVLLLSVFIRVGLILYSEWHDARSLVKYTDVDYRVFTDAAQFLLHPGPGNKNRAQGPFGGGYGDPYSRETYRYTPLLALVVSPNDWLHPSFGKYLFAACDILNGILIYALLLSPSTGILPKSSPSPSRNRSATLYAALHLLNPMVFSISTRGSSEAILSSLVLLTLYAALRGRWNWAAVMLGVCVHWKIYPAIYGFACIGALASPHTSRGGDRGFGWVKRYLNRRVCSFGLVSVSTFGLLTGACYLVWGYPFLYESYLYHLHRLDHRHNFSPYFYLTYLTYPSNTNSTAPILLSSTSASSISTWWTNLLESPLTSFVPQMTLAIGTGLVFGTLPKTHLPFTWFIQTVLFVVFNKVCTSQYFLWYLLLLPLILPRISMSTSKAATCVAVWVGVQALWLSEAYRLEFLGSNVFYGLWLRGLIYVIGNCWVVAQLMQGYDYDGVHGRSKTQRNA</sequence>
<keyword evidence="11 13" id="KW-0472">Membrane</keyword>
<comment type="pathway">
    <text evidence="2 13">Glycolipid biosynthesis; glycosylphosphatidylinositol-anchor biosynthesis.</text>
</comment>
<evidence type="ECO:0000256" key="13">
    <source>
        <dbReference type="RuleBase" id="RU365064"/>
    </source>
</evidence>
<dbReference type="Pfam" id="PF05007">
    <property type="entry name" value="Mannosyl_trans"/>
    <property type="match status" value="1"/>
</dbReference>
<evidence type="ECO:0000256" key="3">
    <source>
        <dbReference type="ARBA" id="ARBA00011071"/>
    </source>
</evidence>
<dbReference type="EC" id="2.4.1.-" evidence="13"/>
<dbReference type="GO" id="GO:1990529">
    <property type="term" value="C:glycosylphosphatidylinositol-mannosyltransferase I complex"/>
    <property type="evidence" value="ECO:0007669"/>
    <property type="project" value="TreeGrafter"/>
</dbReference>
<evidence type="ECO:0000256" key="10">
    <source>
        <dbReference type="ARBA" id="ARBA00022989"/>
    </source>
</evidence>
<accession>A0A0D0CQD7</accession>
<evidence type="ECO:0000256" key="12">
    <source>
        <dbReference type="ARBA" id="ARBA00025399"/>
    </source>
</evidence>
<reference evidence="14 15" key="1">
    <citation type="submission" date="2014-04" db="EMBL/GenBank/DDBJ databases">
        <title>Evolutionary Origins and Diversification of the Mycorrhizal Mutualists.</title>
        <authorList>
            <consortium name="DOE Joint Genome Institute"/>
            <consortium name="Mycorrhizal Genomics Consortium"/>
            <person name="Kohler A."/>
            <person name="Kuo A."/>
            <person name="Nagy L.G."/>
            <person name="Floudas D."/>
            <person name="Copeland A."/>
            <person name="Barry K.W."/>
            <person name="Cichocki N."/>
            <person name="Veneault-Fourrey C."/>
            <person name="LaButti K."/>
            <person name="Lindquist E.A."/>
            <person name="Lipzen A."/>
            <person name="Lundell T."/>
            <person name="Morin E."/>
            <person name="Murat C."/>
            <person name="Riley R."/>
            <person name="Ohm R."/>
            <person name="Sun H."/>
            <person name="Tunlid A."/>
            <person name="Henrissat B."/>
            <person name="Grigoriev I.V."/>
            <person name="Hibbett D.S."/>
            <person name="Martin F."/>
        </authorList>
    </citation>
    <scope>NUCLEOTIDE SEQUENCE [LARGE SCALE GENOMIC DNA]</scope>
    <source>
        <strain evidence="14 15">FD-317 M1</strain>
    </source>
</reference>
<evidence type="ECO:0000256" key="6">
    <source>
        <dbReference type="ARBA" id="ARBA00022676"/>
    </source>
</evidence>
<feature type="transmembrane region" description="Helical" evidence="13">
    <location>
        <begin position="109"/>
        <end position="127"/>
    </location>
</feature>
<organism evidence="14 15">
    <name type="scientific">Collybiopsis luxurians FD-317 M1</name>
    <dbReference type="NCBI Taxonomy" id="944289"/>
    <lineage>
        <taxon>Eukaryota</taxon>
        <taxon>Fungi</taxon>
        <taxon>Dikarya</taxon>
        <taxon>Basidiomycota</taxon>
        <taxon>Agaricomycotina</taxon>
        <taxon>Agaricomycetes</taxon>
        <taxon>Agaricomycetidae</taxon>
        <taxon>Agaricales</taxon>
        <taxon>Marasmiineae</taxon>
        <taxon>Omphalotaceae</taxon>
        <taxon>Collybiopsis</taxon>
        <taxon>Collybiopsis luxurians</taxon>
    </lineage>
</organism>
<dbReference type="PANTHER" id="PTHR12886">
    <property type="entry name" value="PIG-M MANNOSYLTRANSFERASE"/>
    <property type="match status" value="1"/>
</dbReference>
<feature type="transmembrane region" description="Helical" evidence="13">
    <location>
        <begin position="357"/>
        <end position="382"/>
    </location>
</feature>
<keyword evidence="15" id="KW-1185">Reference proteome</keyword>
<evidence type="ECO:0000313" key="15">
    <source>
        <dbReference type="Proteomes" id="UP000053593"/>
    </source>
</evidence>
<comment type="subcellular location">
    <subcellularLocation>
        <location evidence="1 13">Endoplasmic reticulum membrane</location>
        <topology evidence="1 13">Multi-pass membrane protein</topology>
    </subcellularLocation>
</comment>
<dbReference type="GO" id="GO:0006506">
    <property type="term" value="P:GPI anchor biosynthetic process"/>
    <property type="evidence" value="ECO:0007669"/>
    <property type="project" value="UniProtKB-UniPathway"/>
</dbReference>
<evidence type="ECO:0000256" key="2">
    <source>
        <dbReference type="ARBA" id="ARBA00004687"/>
    </source>
</evidence>
<dbReference type="InterPro" id="IPR007704">
    <property type="entry name" value="PIG-M"/>
</dbReference>
<keyword evidence="7 13" id="KW-0808">Transferase</keyword>
<evidence type="ECO:0000256" key="1">
    <source>
        <dbReference type="ARBA" id="ARBA00004477"/>
    </source>
</evidence>
<dbReference type="Proteomes" id="UP000053593">
    <property type="component" value="Unassembled WGS sequence"/>
</dbReference>
<keyword evidence="5 13" id="KW-0337">GPI-anchor biosynthesis</keyword>
<evidence type="ECO:0000256" key="7">
    <source>
        <dbReference type="ARBA" id="ARBA00022679"/>
    </source>
</evidence>
<comment type="caution">
    <text evidence="13">Lacks conserved residue(s) required for the propagation of feature annotation.</text>
</comment>
<protein>
    <recommendedName>
        <fullName evidence="4 13">GPI mannosyltransferase 1</fullName>
        <ecNumber evidence="13">2.4.1.-</ecNumber>
    </recommendedName>
    <alternativeName>
        <fullName evidence="13">GPI mannosyltransferase I</fullName>
    </alternativeName>
</protein>
<dbReference type="OrthoDB" id="1741594at2759"/>
<feature type="transmembrane region" description="Helical" evidence="13">
    <location>
        <begin position="241"/>
        <end position="263"/>
    </location>
</feature>
<feature type="transmembrane region" description="Helical" evidence="13">
    <location>
        <begin position="12"/>
        <end position="32"/>
    </location>
</feature>
<dbReference type="UniPathway" id="UPA00196"/>
<dbReference type="GO" id="GO:0004376">
    <property type="term" value="F:GPI mannosyltransferase activity"/>
    <property type="evidence" value="ECO:0007669"/>
    <property type="project" value="InterPro"/>
</dbReference>
<keyword evidence="8 13" id="KW-0812">Transmembrane</keyword>
<evidence type="ECO:0000313" key="14">
    <source>
        <dbReference type="EMBL" id="KIK57633.1"/>
    </source>
</evidence>
<dbReference type="GO" id="GO:0005789">
    <property type="term" value="C:endoplasmic reticulum membrane"/>
    <property type="evidence" value="ECO:0007669"/>
    <property type="project" value="UniProtKB-SubCell"/>
</dbReference>
<evidence type="ECO:0000256" key="4">
    <source>
        <dbReference type="ARBA" id="ARBA00013797"/>
    </source>
</evidence>
<dbReference type="PANTHER" id="PTHR12886:SF0">
    <property type="entry name" value="GPI MANNOSYLTRANSFERASE 1"/>
    <property type="match status" value="1"/>
</dbReference>
<keyword evidence="10 13" id="KW-1133">Transmembrane helix</keyword>
<feature type="transmembrane region" description="Helical" evidence="13">
    <location>
        <begin position="425"/>
        <end position="445"/>
    </location>
</feature>
<dbReference type="GO" id="GO:0051751">
    <property type="term" value="F:alpha-1,4-mannosyltransferase activity"/>
    <property type="evidence" value="ECO:0007669"/>
    <property type="project" value="InterPro"/>
</dbReference>